<organism evidence="1 2">
    <name type="scientific">Alkaliphilus metalliredigens (strain QYMF)</name>
    <dbReference type="NCBI Taxonomy" id="293826"/>
    <lineage>
        <taxon>Bacteria</taxon>
        <taxon>Bacillati</taxon>
        <taxon>Bacillota</taxon>
        <taxon>Clostridia</taxon>
        <taxon>Peptostreptococcales</taxon>
        <taxon>Natronincolaceae</taxon>
        <taxon>Alkaliphilus</taxon>
    </lineage>
</organism>
<dbReference type="KEGG" id="amt:Amet_4417"/>
<dbReference type="RefSeq" id="WP_012065381.1">
    <property type="nucleotide sequence ID" value="NC_009633.1"/>
</dbReference>
<dbReference type="EMBL" id="CP000724">
    <property type="protein sequence ID" value="ABR50489.1"/>
    <property type="molecule type" value="Genomic_DNA"/>
</dbReference>
<dbReference type="HOGENOM" id="CLU_1754996_0_0_9"/>
<name>A6TWC1_ALKMQ</name>
<evidence type="ECO:0000313" key="1">
    <source>
        <dbReference type="EMBL" id="ABR50489.1"/>
    </source>
</evidence>
<evidence type="ECO:0008006" key="3">
    <source>
        <dbReference type="Google" id="ProtNLM"/>
    </source>
</evidence>
<accession>A6TWC1</accession>
<dbReference type="OrthoDB" id="1955142at2"/>
<sequence length="148" mass="17359">MGFLIGRSYLISAIRNYLNTHPDTQEILFHGIMDKEILYSTVAVTSNIERDIAFKVIIPRLKDFRLINWFQEYKEIHNHYEIRSNPKCYSQFIVIDNMFIFVSGNSKDNLHTFNEQAIGFTEEADQEACDQLKAIFLNSWNGGFRLKL</sequence>
<gene>
    <name evidence="1" type="ordered locus">Amet_4417</name>
</gene>
<keyword evidence="2" id="KW-1185">Reference proteome</keyword>
<reference evidence="2" key="1">
    <citation type="journal article" date="2016" name="Genome Announc.">
        <title>Complete genome sequence of Alkaliphilus metalliredigens strain QYMF, an alkaliphilic and metal-reducing bacterium isolated from borax-contaminated leachate ponds.</title>
        <authorList>
            <person name="Hwang C."/>
            <person name="Copeland A."/>
            <person name="Lucas S."/>
            <person name="Lapidus A."/>
            <person name="Barry K."/>
            <person name="Detter J.C."/>
            <person name="Glavina Del Rio T."/>
            <person name="Hammon N."/>
            <person name="Israni S."/>
            <person name="Dalin E."/>
            <person name="Tice H."/>
            <person name="Pitluck S."/>
            <person name="Chertkov O."/>
            <person name="Brettin T."/>
            <person name="Bruce D."/>
            <person name="Han C."/>
            <person name="Schmutz J."/>
            <person name="Larimer F."/>
            <person name="Land M.L."/>
            <person name="Hauser L."/>
            <person name="Kyrpides N."/>
            <person name="Mikhailova N."/>
            <person name="Ye Q."/>
            <person name="Zhou J."/>
            <person name="Richardson P."/>
            <person name="Fields M.W."/>
        </authorList>
    </citation>
    <scope>NUCLEOTIDE SEQUENCE [LARGE SCALE GENOMIC DNA]</scope>
    <source>
        <strain evidence="2">QYMF</strain>
    </source>
</reference>
<proteinExistence type="predicted"/>
<evidence type="ECO:0000313" key="2">
    <source>
        <dbReference type="Proteomes" id="UP000001572"/>
    </source>
</evidence>
<dbReference type="Proteomes" id="UP000001572">
    <property type="component" value="Chromosome"/>
</dbReference>
<protein>
    <recommendedName>
        <fullName evidence="3">PLD phosphodiesterase domain-containing protein</fullName>
    </recommendedName>
</protein>
<dbReference type="STRING" id="293826.Amet_4417"/>
<dbReference type="AlphaFoldDB" id="A6TWC1"/>